<feature type="region of interest" description="Disordered" evidence="1">
    <location>
        <begin position="242"/>
        <end position="275"/>
    </location>
</feature>
<dbReference type="InterPro" id="IPR003903">
    <property type="entry name" value="UIM_dom"/>
</dbReference>
<protein>
    <submittedName>
        <fullName evidence="2">Uncharacterized protein</fullName>
    </submittedName>
</protein>
<feature type="compositionally biased region" description="Acidic residues" evidence="1">
    <location>
        <begin position="160"/>
        <end position="171"/>
    </location>
</feature>
<dbReference type="PaxDb" id="2850-Phatr38361"/>
<feature type="compositionally biased region" description="Low complexity" evidence="1">
    <location>
        <begin position="71"/>
        <end position="86"/>
    </location>
</feature>
<dbReference type="AlphaFoldDB" id="B7G5N7"/>
<dbReference type="GeneID" id="7203008"/>
<dbReference type="eggNOG" id="ENOG502R3UV">
    <property type="taxonomic scope" value="Eukaryota"/>
</dbReference>
<name>B7G5N7_PHATC</name>
<dbReference type="KEGG" id="pti:PHATRDRAFT_38361"/>
<dbReference type="Proteomes" id="UP000000759">
    <property type="component" value="Chromosome 15"/>
</dbReference>
<feature type="compositionally biased region" description="Low complexity" evidence="1">
    <location>
        <begin position="191"/>
        <end position="205"/>
    </location>
</feature>
<feature type="region of interest" description="Disordered" evidence="1">
    <location>
        <begin position="125"/>
        <end position="214"/>
    </location>
</feature>
<dbReference type="RefSeq" id="XP_002182444.1">
    <property type="nucleotide sequence ID" value="XM_002182408.1"/>
</dbReference>
<reference evidence="2 3" key="1">
    <citation type="journal article" date="2008" name="Nature">
        <title>The Phaeodactylum genome reveals the evolutionary history of diatom genomes.</title>
        <authorList>
            <person name="Bowler C."/>
            <person name="Allen A.E."/>
            <person name="Badger J.H."/>
            <person name="Grimwood J."/>
            <person name="Jabbari K."/>
            <person name="Kuo A."/>
            <person name="Maheswari U."/>
            <person name="Martens C."/>
            <person name="Maumus F."/>
            <person name="Otillar R.P."/>
            <person name="Rayko E."/>
            <person name="Salamov A."/>
            <person name="Vandepoele K."/>
            <person name="Beszteri B."/>
            <person name="Gruber A."/>
            <person name="Heijde M."/>
            <person name="Katinka M."/>
            <person name="Mock T."/>
            <person name="Valentin K."/>
            <person name="Verret F."/>
            <person name="Berges J.A."/>
            <person name="Brownlee C."/>
            <person name="Cadoret J.P."/>
            <person name="Chiovitti A."/>
            <person name="Choi C.J."/>
            <person name="Coesel S."/>
            <person name="De Martino A."/>
            <person name="Detter J.C."/>
            <person name="Durkin C."/>
            <person name="Falciatore A."/>
            <person name="Fournet J."/>
            <person name="Haruta M."/>
            <person name="Huysman M.J."/>
            <person name="Jenkins B.D."/>
            <person name="Jiroutova K."/>
            <person name="Jorgensen R.E."/>
            <person name="Joubert Y."/>
            <person name="Kaplan A."/>
            <person name="Kroger N."/>
            <person name="Kroth P.G."/>
            <person name="La Roche J."/>
            <person name="Lindquist E."/>
            <person name="Lommer M."/>
            <person name="Martin-Jezequel V."/>
            <person name="Lopez P.J."/>
            <person name="Lucas S."/>
            <person name="Mangogna M."/>
            <person name="McGinnis K."/>
            <person name="Medlin L.K."/>
            <person name="Montsant A."/>
            <person name="Oudot-Le Secq M.P."/>
            <person name="Napoli C."/>
            <person name="Obornik M."/>
            <person name="Parker M.S."/>
            <person name="Petit J.L."/>
            <person name="Porcel B.M."/>
            <person name="Poulsen N."/>
            <person name="Robison M."/>
            <person name="Rychlewski L."/>
            <person name="Rynearson T.A."/>
            <person name="Schmutz J."/>
            <person name="Shapiro H."/>
            <person name="Siaut M."/>
            <person name="Stanley M."/>
            <person name="Sussman M.R."/>
            <person name="Taylor A.R."/>
            <person name="Vardi A."/>
            <person name="von Dassow P."/>
            <person name="Vyverman W."/>
            <person name="Willis A."/>
            <person name="Wyrwicz L.S."/>
            <person name="Rokhsar D.S."/>
            <person name="Weissenbach J."/>
            <person name="Armbrust E.V."/>
            <person name="Green B.R."/>
            <person name="Van de Peer Y."/>
            <person name="Grigoriev I.V."/>
        </authorList>
    </citation>
    <scope>NUCLEOTIDE SEQUENCE [LARGE SCALE GENOMIC DNA]</scope>
    <source>
        <strain evidence="2 3">CCAP 1055/1</strain>
    </source>
</reference>
<feature type="compositionally biased region" description="Polar residues" evidence="1">
    <location>
        <begin position="242"/>
        <end position="257"/>
    </location>
</feature>
<proteinExistence type="predicted"/>
<dbReference type="HOGENOM" id="CLU_230483_0_0_1"/>
<reference evidence="3" key="2">
    <citation type="submission" date="2008-08" db="EMBL/GenBank/DDBJ databases">
        <authorList>
            <consortium name="Diatom Consortium"/>
            <person name="Grigoriev I."/>
            <person name="Grimwood J."/>
            <person name="Kuo A."/>
            <person name="Otillar R.P."/>
            <person name="Salamov A."/>
            <person name="Detter J.C."/>
            <person name="Lindquist E."/>
            <person name="Shapiro H."/>
            <person name="Lucas S."/>
            <person name="Glavina del Rio T."/>
            <person name="Pitluck S."/>
            <person name="Rokhsar D."/>
            <person name="Bowler C."/>
        </authorList>
    </citation>
    <scope>GENOME REANNOTATION</scope>
    <source>
        <strain evidence="3">CCAP 1055/1</strain>
    </source>
</reference>
<evidence type="ECO:0000313" key="2">
    <source>
        <dbReference type="EMBL" id="EEC46345.1"/>
    </source>
</evidence>
<feature type="compositionally biased region" description="Low complexity" evidence="1">
    <location>
        <begin position="11"/>
        <end position="29"/>
    </location>
</feature>
<evidence type="ECO:0000256" key="1">
    <source>
        <dbReference type="SAM" id="MobiDB-lite"/>
    </source>
</evidence>
<accession>B7G5N7</accession>
<feature type="region of interest" description="Disordered" evidence="1">
    <location>
        <begin position="1"/>
        <end position="29"/>
    </location>
</feature>
<feature type="region of interest" description="Disordered" evidence="1">
    <location>
        <begin position="63"/>
        <end position="94"/>
    </location>
</feature>
<feature type="compositionally biased region" description="Polar residues" evidence="1">
    <location>
        <begin position="125"/>
        <end position="137"/>
    </location>
</feature>
<feature type="compositionally biased region" description="Basic and acidic residues" evidence="1">
    <location>
        <begin position="1"/>
        <end position="10"/>
    </location>
</feature>
<organism evidence="2 3">
    <name type="scientific">Phaeodactylum tricornutum (strain CCAP 1055/1)</name>
    <dbReference type="NCBI Taxonomy" id="556484"/>
    <lineage>
        <taxon>Eukaryota</taxon>
        <taxon>Sar</taxon>
        <taxon>Stramenopiles</taxon>
        <taxon>Ochrophyta</taxon>
        <taxon>Bacillariophyta</taxon>
        <taxon>Bacillariophyceae</taxon>
        <taxon>Bacillariophycidae</taxon>
        <taxon>Naviculales</taxon>
        <taxon>Phaeodactylaceae</taxon>
        <taxon>Phaeodactylum</taxon>
    </lineage>
</organism>
<evidence type="ECO:0000313" key="3">
    <source>
        <dbReference type="Proteomes" id="UP000000759"/>
    </source>
</evidence>
<keyword evidence="3" id="KW-1185">Reference proteome</keyword>
<gene>
    <name evidence="2" type="ORF">PHATRDRAFT_38361</name>
</gene>
<dbReference type="InParanoid" id="B7G5N7"/>
<dbReference type="EMBL" id="CM000617">
    <property type="protein sequence ID" value="EEC46345.1"/>
    <property type="molecule type" value="Genomic_DNA"/>
</dbReference>
<dbReference type="OrthoDB" id="192148at2759"/>
<sequence>MTTNQFRDDTPVPTDTDDGTLTNSHTTNHNNNDTALLWHAGSSHCNLRPRPNVRRVYPSIRDLPSSRTVGSLSHTHSTHTLLTSTSPEQPPRILYGIQSSDSLEDEASHGQDHLPTHATLAVTSLDSTHSRTSSAPPTTEHDHGPGQPPLFGRRPVAQSLEDDDDDDDDDDKQTHVGPLPDQWFALEARKSPPSSSIVSSGPLSSRTSTTPSIPLSRIARDVSLGVDNQPFRPVRHIPSLDTILSNGTNRGEQTTDVPASVGEGSVPKPSASVSTPGAEAMAYDASLVNPKDMSEDDMIRAALEASQQTPEPSRLPLDVAPFAVDNDQIEAWKDNARTVRVICASDDVDLSVLDFALQECQNDLKDIETLISQNFDEAQVDLDTLLELNGIVLNAIETGKDTANSFKKRAPVSTKIVDLDVHELVANKDVFSLICMLRSPQKDFRMEAALALLDFARAQKTCEGEEQDNRIRSEICSLGGMHSLLALFRTQGTIYELRVVAALAVAYVVPTFAVASSQVTPSLGLKILECLRFLITARSVTPNDKSITREESFASSAFGLTTFWVNQLEPMFTAEYGSSKLTTQEMTILGSPSTFFGHNVSDSVRMGCLGAAGVFDQPKELIELQVLLDETVSLILSTAKKADANYLCD</sequence>
<dbReference type="PROSITE" id="PS50330">
    <property type="entry name" value="UIM"/>
    <property type="match status" value="1"/>
</dbReference>